<keyword evidence="9" id="KW-1090">Inhibition of host innate immune response by virus</keyword>
<evidence type="ECO:0000256" key="14">
    <source>
        <dbReference type="ARBA" id="ARBA00023060"/>
    </source>
</evidence>
<evidence type="ECO:0000256" key="20">
    <source>
        <dbReference type="ARBA" id="ARBA00031918"/>
    </source>
</evidence>
<dbReference type="SUPFAM" id="SSF88633">
    <property type="entry name" value="Positive stranded ssRNA viruses"/>
    <property type="match status" value="3"/>
</dbReference>
<evidence type="ECO:0000256" key="6">
    <source>
        <dbReference type="ARBA" id="ARBA00022463"/>
    </source>
</evidence>
<keyword evidence="26" id="KW-0472">Membrane</keyword>
<feature type="transmembrane region" description="Helical" evidence="26">
    <location>
        <begin position="43"/>
        <end position="65"/>
    </location>
</feature>
<evidence type="ECO:0000256" key="1">
    <source>
        <dbReference type="ARBA" id="ARBA00003642"/>
    </source>
</evidence>
<evidence type="ECO:0000313" key="27">
    <source>
        <dbReference type="EMBL" id="ACM79011.2"/>
    </source>
</evidence>
<dbReference type="InterPro" id="IPR029053">
    <property type="entry name" value="Viral_coat"/>
</dbReference>
<evidence type="ECO:0000256" key="19">
    <source>
        <dbReference type="ARBA" id="ARBA00030233"/>
    </source>
</evidence>
<dbReference type="KEGG" id="vg:40526115"/>
<reference evidence="28" key="2">
    <citation type="submission" date="2014-04" db="EMBL/GenBank/DDBJ databases">
        <authorList>
            <person name="Lin W.Z."/>
            <person name="Liao F.R."/>
            <person name="Chen H.Y."/>
            <person name="Lin S.M."/>
        </authorList>
    </citation>
    <scope>NUCLEOTIDE SEQUENCE [LARGE SCALE GENOMIC DNA]</scope>
</reference>
<keyword evidence="8" id="KW-0945">Host-virus interaction</keyword>
<comment type="subunit">
    <text evidence="25">Interacts with the large capsid protein.</text>
</comment>
<keyword evidence="26" id="KW-0812">Transmembrane</keyword>
<sequence>MFKGWIRNYKGGKYLCINAFTLKNRFQPDLYYFDFWAVDFHLCFIRLLCVFVAFLFAFVDFVIPYCIMAQEIIKQGIPANVLTEKAAQFKKAKSNEQLRDELPSALALYHNHSLFDKLKRFGSKSTDISKLHAGKEIEYRHLDAGFLKASNHNVVDVPLLPSTLIPVATDYNFTMSNGKRATALHVGAIEVIVQVFTSPDSDLMAGMMLVDTMHSRPENAIRSVYIVPLRSGPQMRALCFPNTLVPLNQNINKRFKMVFSLPNVDFPGGEDIAHVSVNVAGCTTGLQKSYIPSPLLTEEFNRENAHVIEYLGTHTYAMQMSNLPTQDSIANLQFDFRMGGKLELGHTSPSSAAFKRTKSLRYTIGGKASSDEEAPVAKSRSMHPAVDPRDDLVYANPQMDVDLFKLSLDDTSSVKGSLLDTRFAQVRVVIPKAMAGGNELLNNNLYDILVVGNNFRAAAALAHTHIIEGQIKCVCTINLPENTGCCLALCVNSSNRGQFSTDIYTIGSQDRMLWNPACSKNSTFTFNPNPCSTGWSLEFLRRTKFHISVVCVSGWSAQPQTDLVMTMDFFVANVPCVPRIYNLGSPGQTLWLNRWMGKLSFGQGVSNDIKSMPLAIGGGAGAKDSILMNMTNAYLSLWRYFHGDLVFEVNKMSSPYIKSTVTFFIGFGGVSFEPELEDFPNKLVQFSEVQEKIELKFTRAEFLTAWSTQVDPAAQLANDGCPYLYAMVHDSTASTIVGDFNLGVTLTRIENFAGIGCNPGIQGARLLGSAIATPQNAVIRSSPGIYSNCFSLRAPLKPDGLKSFTCDLMGGGVVTDGDTGWQVTVRNTPVSNLLRTAAWKRGTVHVQVVLAGASVKRSDWDSTVQIFLRQSMATSSYDAKIWDICQPGAAMLEFSFDVVGPNSGFEMWDSNWASQTSWFLEFLISNPAQNTLFEVNLRLDENFSVAGTTLMPPFVLDRVSVARPLLGKQTKTIARSARVVRETKEASESP</sequence>
<dbReference type="GO" id="GO:0005198">
    <property type="term" value="F:structural molecule activity"/>
    <property type="evidence" value="ECO:0007669"/>
    <property type="project" value="InterPro"/>
</dbReference>
<keyword evidence="14" id="KW-1142">T=3 icosahedral capsid protein</keyword>
<evidence type="ECO:0000256" key="26">
    <source>
        <dbReference type="SAM" id="Phobius"/>
    </source>
</evidence>
<dbReference type="GeneID" id="40526115"/>
<evidence type="ECO:0000256" key="4">
    <source>
        <dbReference type="ARBA" id="ARBA00022361"/>
    </source>
</evidence>
<keyword evidence="26" id="KW-1133">Transmembrane helix</keyword>
<evidence type="ECO:0000256" key="5">
    <source>
        <dbReference type="ARBA" id="ARBA00022448"/>
    </source>
</evidence>
<evidence type="ECO:0000256" key="8">
    <source>
        <dbReference type="ARBA" id="ARBA00022581"/>
    </source>
</evidence>
<keyword evidence="29" id="KW-0002">3D-structure</keyword>
<keyword evidence="17" id="KW-0342">GTP-binding</keyword>
<evidence type="ECO:0000256" key="2">
    <source>
        <dbReference type="ARBA" id="ARBA00004328"/>
    </source>
</evidence>
<protein>
    <recommendedName>
        <fullName evidence="4">RNA2 polyprotein</fullName>
    </recommendedName>
    <alternativeName>
        <fullName evidence="21">Genome polyprotein M</fullName>
    </alternativeName>
    <alternativeName>
        <fullName evidence="22">M RNA polyprotein</fullName>
    </alternativeName>
    <alternativeName>
        <fullName evidence="19">Middle component RNA polyprotein</fullName>
    </alternativeName>
    <alternativeName>
        <fullName evidence="20">P2</fullName>
    </alternativeName>
</protein>
<evidence type="ECO:0000256" key="23">
    <source>
        <dbReference type="ARBA" id="ARBA00046110"/>
    </source>
</evidence>
<proteinExistence type="evidence at protein level"/>
<reference evidence="27 28" key="1">
    <citation type="submission" date="2010-03" db="EMBL/GenBank/DDBJ databases">
        <authorList>
            <person name="Chen H."/>
            <person name="Huang Q."/>
            <person name="Zhao W."/>
            <person name="Liu B."/>
            <person name="Huang F."/>
            <person name="Zhu S."/>
            <person name="Chen H."/>
        </authorList>
    </citation>
    <scope>NUCLEOTIDE SEQUENCE [LARGE SCALE GENOMIC DNA]</scope>
</reference>
<keyword evidence="18" id="KW-0899">Viral immunoevasion</keyword>
<dbReference type="SMR" id="D0PSV7"/>
<evidence type="ECO:0000256" key="21">
    <source>
        <dbReference type="ARBA" id="ARBA00032125"/>
    </source>
</evidence>
<dbReference type="PDBsum" id="6QCC"/>
<evidence type="ECO:0000256" key="11">
    <source>
        <dbReference type="ARBA" id="ARBA00022844"/>
    </source>
</evidence>
<comment type="function">
    <text evidence="1">Responsible for viral RNA2 accumulation. May function by recruiting the RNA1-encoded polyprotein that contains the replication protein to RNA2 and enable its replication.</text>
</comment>
<comment type="subunit">
    <text evidence="24">Interacts (via C-terminus) with the large capsid protein.</text>
</comment>
<comment type="subcellular location">
    <subcellularLocation>
        <location evidence="3">Host cell junction</location>
        <location evidence="3">Host plasmodesma</location>
    </subcellularLocation>
    <subcellularLocation>
        <location evidence="2">Virion</location>
    </subcellularLocation>
</comment>
<dbReference type="Pfam" id="PF02248">
    <property type="entry name" value="Como_SCP"/>
    <property type="match status" value="1"/>
</dbReference>
<evidence type="ECO:0000256" key="9">
    <source>
        <dbReference type="ARBA" id="ARBA00022632"/>
    </source>
</evidence>
<dbReference type="GO" id="GO:0052170">
    <property type="term" value="P:symbiont-mediated suppression of host innate immune response"/>
    <property type="evidence" value="ECO:0007669"/>
    <property type="project" value="UniProtKB-KW"/>
</dbReference>
<name>D0PSV7_9SECO</name>
<evidence type="ECO:0000256" key="25">
    <source>
        <dbReference type="ARBA" id="ARBA00046913"/>
    </source>
</evidence>
<keyword evidence="10" id="KW-0547">Nucleotide-binding</keyword>
<evidence type="ECO:0000256" key="17">
    <source>
        <dbReference type="ARBA" id="ARBA00023134"/>
    </source>
</evidence>
<evidence type="ECO:0000256" key="12">
    <source>
        <dbReference type="ARBA" id="ARBA00022884"/>
    </source>
</evidence>
<dbReference type="GO" id="GO:0003723">
    <property type="term" value="F:RNA binding"/>
    <property type="evidence" value="ECO:0007669"/>
    <property type="project" value="UniProtKB-KW"/>
</dbReference>
<evidence type="ECO:0000256" key="10">
    <source>
        <dbReference type="ARBA" id="ARBA00022741"/>
    </source>
</evidence>
<evidence type="ECO:0000256" key="13">
    <source>
        <dbReference type="ARBA" id="ARBA00023031"/>
    </source>
</evidence>
<dbReference type="RefSeq" id="YP_009665962.1">
    <property type="nucleotide sequence ID" value="NC_043385.1"/>
</dbReference>
<evidence type="ECO:0000256" key="18">
    <source>
        <dbReference type="ARBA" id="ARBA00023280"/>
    </source>
</evidence>
<dbReference type="GO" id="GO:0005525">
    <property type="term" value="F:GTP binding"/>
    <property type="evidence" value="ECO:0007669"/>
    <property type="project" value="UniProtKB-KW"/>
</dbReference>
<dbReference type="GO" id="GO:0044219">
    <property type="term" value="C:host cell plasmodesma"/>
    <property type="evidence" value="ECO:0007669"/>
    <property type="project" value="UniProtKB-SubCell"/>
</dbReference>
<evidence type="ECO:0000256" key="16">
    <source>
        <dbReference type="ARBA" id="ARBA00023125"/>
    </source>
</evidence>
<comment type="function">
    <text evidence="23">Transports the viral genome to neighboring plant cells directly through plasmosdesmata, without any budding. The movement protein allows efficient cell to cell propagation, by bypassing the host cell wall barrier. Acts by forming a tubular structure at the host plasmodesmata, enlarging it enough to allow free passage of virion capsids. Binds to GTP and to single-stranded RNA and single-stranded DNA in a non-sequence-specific manner.</text>
</comment>
<evidence type="ECO:0000256" key="7">
    <source>
        <dbReference type="ARBA" id="ARBA00022561"/>
    </source>
</evidence>
<keyword evidence="16" id="KW-0238">DNA-binding</keyword>
<evidence type="ECO:0000256" key="3">
    <source>
        <dbReference type="ARBA" id="ARBA00004621"/>
    </source>
</evidence>
<keyword evidence="12" id="KW-0694">RNA-binding</keyword>
<dbReference type="Pfam" id="PF02247">
    <property type="entry name" value="Como_LCP"/>
    <property type="match status" value="1"/>
</dbReference>
<evidence type="ECO:0000256" key="24">
    <source>
        <dbReference type="ARBA" id="ARBA00046473"/>
    </source>
</evidence>
<dbReference type="Proteomes" id="UP000234804">
    <property type="component" value="Genome"/>
</dbReference>
<dbReference type="GO" id="GO:0046740">
    <property type="term" value="P:transport of virus in host, cell to cell"/>
    <property type="evidence" value="ECO:0007669"/>
    <property type="project" value="UniProtKB-KW"/>
</dbReference>
<reference evidence="29" key="3">
    <citation type="journal article" date="2019" name="Virology (Lond)">
        <title>The cryo-electron microscopy structure of Broad Bean Stain Virus suggests a common capsid assembly mechanism among comoviruses.</title>
        <authorList>
            <person name="Lecorre F."/>
            <person name="Lai-Kee-Him J."/>
            <person name="Blanc S."/>
            <person name="Zeddam J.L."/>
            <person name="Trapani S."/>
            <person name="Bron P."/>
        </authorList>
    </citation>
    <scope>STRUCTURE BY ELECTRON MICROSCOPY (3.22 ANGSTROMS) OF 399-775 AND 776-990</scope>
</reference>
<keyword evidence="5" id="KW-0813">Transport</keyword>
<dbReference type="EMBL" id="FJ028650">
    <property type="protein sequence ID" value="ACM79011.2"/>
    <property type="molecule type" value="Genomic_RNA"/>
</dbReference>
<keyword evidence="6" id="KW-0941">Suppressor of RNA silencing</keyword>
<evidence type="ECO:0007829" key="29">
    <source>
        <dbReference type="PDB" id="6QCC"/>
    </source>
</evidence>
<dbReference type="Gene3D" id="2.60.120.20">
    <property type="match status" value="2"/>
</dbReference>
<keyword evidence="15" id="KW-1031">Host cell junction</keyword>
<dbReference type="GO" id="GO:0039617">
    <property type="term" value="C:T=3 icosahedral viral capsid"/>
    <property type="evidence" value="ECO:0007669"/>
    <property type="project" value="UniProtKB-KW"/>
</dbReference>
<keyword evidence="13" id="KW-0916">Viral movement protein</keyword>
<evidence type="ECO:0000256" key="15">
    <source>
        <dbReference type="ARBA" id="ARBA00023081"/>
    </source>
</evidence>
<keyword evidence="7" id="KW-0167">Capsid protein</keyword>
<evidence type="ECO:0000256" key="22">
    <source>
        <dbReference type="ARBA" id="ARBA00033402"/>
    </source>
</evidence>
<dbReference type="GO" id="GO:0003677">
    <property type="term" value="F:DNA binding"/>
    <property type="evidence" value="ECO:0007669"/>
    <property type="project" value="UniProtKB-KW"/>
</dbReference>
<organism evidence="27 28">
    <name type="scientific">Broad bean stain virus</name>
    <dbReference type="NCBI Taxonomy" id="593572"/>
    <lineage>
        <taxon>Viruses</taxon>
        <taxon>Riboviria</taxon>
        <taxon>Orthornavirae</taxon>
        <taxon>Pisuviricota</taxon>
        <taxon>Pisoniviricetes</taxon>
        <taxon>Picornavirales</taxon>
        <taxon>Secoviridae</taxon>
        <taxon>Comovirinae</taxon>
        <taxon>Comovirus</taxon>
        <taxon>Comovirus viciae</taxon>
    </lineage>
</organism>
<evidence type="ECO:0000313" key="28">
    <source>
        <dbReference type="Proteomes" id="UP000234804"/>
    </source>
</evidence>
<dbReference type="PDB" id="6QCC">
    <property type="method" value="EM"/>
    <property type="resolution" value="3.22 A"/>
    <property type="chains" value="A=399-775, B=776-990"/>
</dbReference>
<accession>D0PSV7</accession>
<dbReference type="EMDB" id="EMD-4504"/>
<dbReference type="InterPro" id="IPR003182">
    <property type="entry name" value="RNA2_polyprotein"/>
</dbReference>
<keyword evidence="11" id="KW-0946">Virion</keyword>
<keyword evidence="28" id="KW-1185">Reference proteome</keyword>
<dbReference type="InterPro" id="IPR003181">
    <property type="entry name" value="Como_LCP"/>
</dbReference>